<dbReference type="SUPFAM" id="SSF160904">
    <property type="entry name" value="Jann2411-like"/>
    <property type="match status" value="1"/>
</dbReference>
<keyword evidence="3" id="KW-1185">Reference proteome</keyword>
<dbReference type="Pfam" id="PF07336">
    <property type="entry name" value="ABATE"/>
    <property type="match status" value="1"/>
</dbReference>
<dbReference type="PANTHER" id="PTHR35525">
    <property type="entry name" value="BLL6575 PROTEIN"/>
    <property type="match status" value="1"/>
</dbReference>
<name>A0A7W7SFA4_9ACTN</name>
<dbReference type="Proteomes" id="UP000573327">
    <property type="component" value="Unassembled WGS sequence"/>
</dbReference>
<evidence type="ECO:0000313" key="3">
    <source>
        <dbReference type="Proteomes" id="UP000573327"/>
    </source>
</evidence>
<feature type="domain" description="Zinc finger CGNR" evidence="1">
    <location>
        <begin position="137"/>
        <end position="179"/>
    </location>
</feature>
<dbReference type="Pfam" id="PF11706">
    <property type="entry name" value="zf-CGNR"/>
    <property type="match status" value="1"/>
</dbReference>
<dbReference type="InterPro" id="IPR021005">
    <property type="entry name" value="Znf_CGNR"/>
</dbReference>
<gene>
    <name evidence="2" type="ORF">F4556_004925</name>
</gene>
<evidence type="ECO:0000259" key="1">
    <source>
        <dbReference type="Pfam" id="PF11706"/>
    </source>
</evidence>
<accession>A0A7W7SFA4</accession>
<proteinExistence type="predicted"/>
<dbReference type="RefSeq" id="WP_184919691.1">
    <property type="nucleotide sequence ID" value="NZ_JACHJR010000001.1"/>
</dbReference>
<evidence type="ECO:0000313" key="2">
    <source>
        <dbReference type="EMBL" id="MBB4949390.1"/>
    </source>
</evidence>
<comment type="caution">
    <text evidence="2">The sequence shown here is derived from an EMBL/GenBank/DDBJ whole genome shotgun (WGS) entry which is preliminary data.</text>
</comment>
<dbReference type="InterPro" id="IPR023286">
    <property type="entry name" value="ABATE_dom_sf"/>
</dbReference>
<dbReference type="Gene3D" id="1.10.3300.10">
    <property type="entry name" value="Jann2411-like domain"/>
    <property type="match status" value="1"/>
</dbReference>
<dbReference type="InterPro" id="IPR010852">
    <property type="entry name" value="ABATE"/>
</dbReference>
<sequence length="180" mass="19648">MESEFVFVAGDPALDLVGTVQRRRTLARDLLRTPADLGAWTAEAGLVDQPVPAGPEDLEQARQLREAVYRLGLAAVAGQPYPTADRRLLNRLADGPVVRLDLRPDGTLRRTGSAAAVLAGVARSAQELLALPLGAPIRECAWEPCTRLYVDRSRRGVRRWCDMSACGNRAKAAAFRERHP</sequence>
<dbReference type="PANTHER" id="PTHR35525:SF3">
    <property type="entry name" value="BLL6575 PROTEIN"/>
    <property type="match status" value="1"/>
</dbReference>
<dbReference type="EMBL" id="JACHJR010000001">
    <property type="protein sequence ID" value="MBB4949390.1"/>
    <property type="molecule type" value="Genomic_DNA"/>
</dbReference>
<dbReference type="AlphaFoldDB" id="A0A7W7SFA4"/>
<organism evidence="2 3">
    <name type="scientific">Kitasatospora gansuensis</name>
    <dbReference type="NCBI Taxonomy" id="258050"/>
    <lineage>
        <taxon>Bacteria</taxon>
        <taxon>Bacillati</taxon>
        <taxon>Actinomycetota</taxon>
        <taxon>Actinomycetes</taxon>
        <taxon>Kitasatosporales</taxon>
        <taxon>Streptomycetaceae</taxon>
        <taxon>Kitasatospora</taxon>
    </lineage>
</organism>
<reference evidence="2 3" key="1">
    <citation type="submission" date="2020-08" db="EMBL/GenBank/DDBJ databases">
        <title>Sequencing the genomes of 1000 actinobacteria strains.</title>
        <authorList>
            <person name="Klenk H.-P."/>
        </authorList>
    </citation>
    <scope>NUCLEOTIDE SEQUENCE [LARGE SCALE GENOMIC DNA]</scope>
    <source>
        <strain evidence="2 3">DSM 44786</strain>
    </source>
</reference>
<protein>
    <submittedName>
        <fullName evidence="2">Putative RNA-binding Zn ribbon-like protein</fullName>
    </submittedName>
</protein>